<dbReference type="NCBIfam" id="NF037982">
    <property type="entry name" value="Nramp_1"/>
    <property type="match status" value="1"/>
</dbReference>
<feature type="transmembrane region" description="Helical" evidence="7">
    <location>
        <begin position="187"/>
        <end position="205"/>
    </location>
</feature>
<dbReference type="Pfam" id="PF01566">
    <property type="entry name" value="Nramp"/>
    <property type="match status" value="1"/>
</dbReference>
<dbReference type="PANTHER" id="PTHR11706">
    <property type="entry name" value="SOLUTE CARRIER PROTEIN FAMILY 11 MEMBER"/>
    <property type="match status" value="1"/>
</dbReference>
<keyword evidence="4" id="KW-0769">Symport</keyword>
<comment type="subcellular location">
    <subcellularLocation>
        <location evidence="1">Membrane</location>
        <topology evidence="1">Multi-pass membrane protein</topology>
    </subcellularLocation>
</comment>
<evidence type="ECO:0000256" key="3">
    <source>
        <dbReference type="ARBA" id="ARBA00022692"/>
    </source>
</evidence>
<feature type="transmembrane region" description="Helical" evidence="7">
    <location>
        <begin position="148"/>
        <end position="167"/>
    </location>
</feature>
<dbReference type="EMBL" id="JBHUDG010000001">
    <property type="protein sequence ID" value="MFD1628323.1"/>
    <property type="molecule type" value="Genomic_DNA"/>
</dbReference>
<evidence type="ECO:0000256" key="7">
    <source>
        <dbReference type="SAM" id="Phobius"/>
    </source>
</evidence>
<evidence type="ECO:0000313" key="8">
    <source>
        <dbReference type="EMBL" id="MFD1628323.1"/>
    </source>
</evidence>
<feature type="transmembrane region" description="Helical" evidence="7">
    <location>
        <begin position="314"/>
        <end position="333"/>
    </location>
</feature>
<evidence type="ECO:0000256" key="1">
    <source>
        <dbReference type="ARBA" id="ARBA00004141"/>
    </source>
</evidence>
<keyword evidence="5 7" id="KW-1133">Transmembrane helix</keyword>
<feature type="transmembrane region" description="Helical" evidence="7">
    <location>
        <begin position="82"/>
        <end position="103"/>
    </location>
</feature>
<feature type="transmembrane region" description="Helical" evidence="7">
    <location>
        <begin position="41"/>
        <end position="61"/>
    </location>
</feature>
<dbReference type="PANTHER" id="PTHR11706:SF33">
    <property type="entry name" value="NATURAL RESISTANCE-ASSOCIATED MACROPHAGE PROTEIN 2"/>
    <property type="match status" value="1"/>
</dbReference>
<evidence type="ECO:0000256" key="5">
    <source>
        <dbReference type="ARBA" id="ARBA00022989"/>
    </source>
</evidence>
<feature type="transmembrane region" description="Helical" evidence="7">
    <location>
        <begin position="267"/>
        <end position="294"/>
    </location>
</feature>
<gene>
    <name evidence="8" type="ORF">ACFSAH_00460</name>
</gene>
<dbReference type="InterPro" id="IPR001046">
    <property type="entry name" value="NRAMP_fam"/>
</dbReference>
<sequence>MKEQSKPITNFFKSLIPGIILAAVVFGPSKMTITTKLGAEYGYALEWIVLVAVFFMAIFTGMGSRIGSSSTKSLLSLIKEKFGKFFSVTIGVGIFLVAASFQAGNSIGVGISIAESTGTSPKLWVIVFTLLGILLLSFRSFYKTLEKLMLILVGLMLLSFVATFFLARPDFNQIIGGFKPSLPVGSTGLVIAFMASCFSIVGAFYQSYLVRERAKINGSNSKDNSLTGVMLLGVMSLVVMICGAAILKPKGIEVKSALDMAGALEPLFGSYASVMFLTGLFGASFSSVVGNATLGGTLLGDGLGYGSDLSSKTIRIFIALVMVIGAIVAIVFGKLPLELIVMAQSVTIFLVPFIGFAMYAIANDEKIMGNKKNSPFVKISGGIGLILVVFLAISNAYDIFIK</sequence>
<keyword evidence="9" id="KW-1185">Reference proteome</keyword>
<evidence type="ECO:0000256" key="4">
    <source>
        <dbReference type="ARBA" id="ARBA00022847"/>
    </source>
</evidence>
<dbReference type="RefSeq" id="WP_379660710.1">
    <property type="nucleotide sequence ID" value="NZ_JBHUDG010000001.1"/>
</dbReference>
<feature type="transmembrane region" description="Helical" evidence="7">
    <location>
        <begin position="383"/>
        <end position="401"/>
    </location>
</feature>
<keyword evidence="3 7" id="KW-0812">Transmembrane</keyword>
<accession>A0ABW4I7Q8</accession>
<evidence type="ECO:0000313" key="9">
    <source>
        <dbReference type="Proteomes" id="UP001597118"/>
    </source>
</evidence>
<proteinExistence type="predicted"/>
<feature type="transmembrane region" description="Helical" evidence="7">
    <location>
        <begin position="339"/>
        <end position="362"/>
    </location>
</feature>
<comment type="caution">
    <text evidence="8">The sequence shown here is derived from an EMBL/GenBank/DDBJ whole genome shotgun (WGS) entry which is preliminary data.</text>
</comment>
<name>A0ABW4I7Q8_9SPHI</name>
<organism evidence="8 9">
    <name type="scientific">Pseudopedobacter beijingensis</name>
    <dbReference type="NCBI Taxonomy" id="1207056"/>
    <lineage>
        <taxon>Bacteria</taxon>
        <taxon>Pseudomonadati</taxon>
        <taxon>Bacteroidota</taxon>
        <taxon>Sphingobacteriia</taxon>
        <taxon>Sphingobacteriales</taxon>
        <taxon>Sphingobacteriaceae</taxon>
        <taxon>Pseudopedobacter</taxon>
    </lineage>
</organism>
<feature type="transmembrane region" description="Helical" evidence="7">
    <location>
        <begin position="226"/>
        <end position="247"/>
    </location>
</feature>
<keyword evidence="6 7" id="KW-0472">Membrane</keyword>
<keyword evidence="2" id="KW-0813">Transport</keyword>
<protein>
    <submittedName>
        <fullName evidence="8">Nramp family divalent metal transporter</fullName>
    </submittedName>
</protein>
<feature type="transmembrane region" description="Helical" evidence="7">
    <location>
        <begin position="123"/>
        <end position="141"/>
    </location>
</feature>
<evidence type="ECO:0000256" key="2">
    <source>
        <dbReference type="ARBA" id="ARBA00022448"/>
    </source>
</evidence>
<dbReference type="Proteomes" id="UP001597118">
    <property type="component" value="Unassembled WGS sequence"/>
</dbReference>
<reference evidence="9" key="1">
    <citation type="journal article" date="2019" name="Int. J. Syst. Evol. Microbiol.">
        <title>The Global Catalogue of Microorganisms (GCM) 10K type strain sequencing project: providing services to taxonomists for standard genome sequencing and annotation.</title>
        <authorList>
            <consortium name="The Broad Institute Genomics Platform"/>
            <consortium name="The Broad Institute Genome Sequencing Center for Infectious Disease"/>
            <person name="Wu L."/>
            <person name="Ma J."/>
        </authorList>
    </citation>
    <scope>NUCLEOTIDE SEQUENCE [LARGE SCALE GENOMIC DNA]</scope>
    <source>
        <strain evidence="9">CCUG 53762</strain>
    </source>
</reference>
<evidence type="ECO:0000256" key="6">
    <source>
        <dbReference type="ARBA" id="ARBA00023136"/>
    </source>
</evidence>
<feature type="transmembrane region" description="Helical" evidence="7">
    <location>
        <begin position="12"/>
        <end position="29"/>
    </location>
</feature>